<keyword evidence="2" id="KW-0472">Membrane</keyword>
<dbReference type="Proteomes" id="UP000007882">
    <property type="component" value="Chromosome"/>
</dbReference>
<evidence type="ECO:0000313" key="4">
    <source>
        <dbReference type="Proteomes" id="UP000007882"/>
    </source>
</evidence>
<protein>
    <submittedName>
        <fullName evidence="3">Uncharacterized protein</fullName>
    </submittedName>
</protein>
<feature type="region of interest" description="Disordered" evidence="1">
    <location>
        <begin position="66"/>
        <end position="85"/>
    </location>
</feature>
<keyword evidence="4" id="KW-1185">Reference proteome</keyword>
<reference evidence="3 4" key="1">
    <citation type="submission" date="2012-02" db="EMBL/GenBank/DDBJ databases">
        <title>Complete genome sequence of Actinoplanes missouriensis 431 (= NBRC 102363).</title>
        <authorList>
            <person name="Ohnishi Y."/>
            <person name="Ishikawa J."/>
            <person name="Sekine M."/>
            <person name="Hosoyama A."/>
            <person name="Harada T."/>
            <person name="Narita H."/>
            <person name="Hata T."/>
            <person name="Konno Y."/>
            <person name="Tutikane K."/>
            <person name="Fujita N."/>
            <person name="Horinouchi S."/>
            <person name="Hayakawa M."/>
        </authorList>
    </citation>
    <scope>NUCLEOTIDE SEQUENCE [LARGE SCALE GENOMIC DNA]</scope>
    <source>
        <strain evidence="4">ATCC 14538 / DSM 43046 / CBS 188.64 / JCM 3121 / NBRC 102363 / NCIMB 12654 / NRRL B-3342 / UNCC 431</strain>
    </source>
</reference>
<dbReference type="eggNOG" id="COG5563">
    <property type="taxonomic scope" value="Bacteria"/>
</dbReference>
<name>I0HFA8_ACTM4</name>
<dbReference type="KEGG" id="ams:AMIS_64750"/>
<keyword evidence="2" id="KW-1133">Transmembrane helix</keyword>
<dbReference type="EMBL" id="AP012319">
    <property type="protein sequence ID" value="BAL91695.1"/>
    <property type="molecule type" value="Genomic_DNA"/>
</dbReference>
<dbReference type="HOGENOM" id="CLU_675493_0_0_11"/>
<feature type="transmembrane region" description="Helical" evidence="2">
    <location>
        <begin position="39"/>
        <end position="60"/>
    </location>
</feature>
<organism evidence="3 4">
    <name type="scientific">Actinoplanes missouriensis (strain ATCC 14538 / DSM 43046 / CBS 188.64 / JCM 3121 / NBRC 102363 / NCIMB 12654 / NRRL B-3342 / UNCC 431)</name>
    <dbReference type="NCBI Taxonomy" id="512565"/>
    <lineage>
        <taxon>Bacteria</taxon>
        <taxon>Bacillati</taxon>
        <taxon>Actinomycetota</taxon>
        <taxon>Actinomycetes</taxon>
        <taxon>Micromonosporales</taxon>
        <taxon>Micromonosporaceae</taxon>
        <taxon>Actinoplanes</taxon>
    </lineage>
</organism>
<dbReference type="OrthoDB" id="3357943at2"/>
<keyword evidence="2" id="KW-0812">Transmembrane</keyword>
<dbReference type="PATRIC" id="fig|512565.3.peg.6478"/>
<dbReference type="SUPFAM" id="SSF69322">
    <property type="entry name" value="Tricorn protease domain 2"/>
    <property type="match status" value="1"/>
</dbReference>
<sequence>MSDEQRLRDGLESIAVPPSRVRIETVLPIARQRALRRTAARTAVGAALAVGVLVGVPSVLLRPTAAKTPPAPALQRPSSVPAPASPAACRVGELAAPKGLTNITADAVDPTGRYIVGNGTEGQDFRPVLWSDGVPKALPVIADSVQATAVNPSGVVVGLLTRKNRDTVFRYENGRYTELKLPAGQWHPYPEPAINAAGDVVINAEPRGNTGGKGAIALLWRAGSATSVRLPLPEGGHVQEIRDDGTLVGGIYKDGGADTAWVWNPNGKGTRLTVPSGRTGQGYAISGDWVTGGIWPSGSAALWNLRTGKLTEIEGDSDPGIAVNASGWMVTSTGRLVRAGEDAELPATGDDQESLAQDVADTGLVVGTAVTRRDPVEEQKLREAGGVIPAEPQAPRIWQC</sequence>
<dbReference type="STRING" id="512565.AMIS_64750"/>
<dbReference type="AlphaFoldDB" id="I0HFA8"/>
<gene>
    <name evidence="3" type="ordered locus">AMIS_64750</name>
</gene>
<evidence type="ECO:0000256" key="2">
    <source>
        <dbReference type="SAM" id="Phobius"/>
    </source>
</evidence>
<accession>I0HFA8</accession>
<dbReference type="RefSeq" id="WP_014446580.1">
    <property type="nucleotide sequence ID" value="NC_017093.1"/>
</dbReference>
<proteinExistence type="predicted"/>
<evidence type="ECO:0000256" key="1">
    <source>
        <dbReference type="SAM" id="MobiDB-lite"/>
    </source>
</evidence>
<evidence type="ECO:0000313" key="3">
    <source>
        <dbReference type="EMBL" id="BAL91695.1"/>
    </source>
</evidence>